<dbReference type="OrthoDB" id="9797527at2"/>
<dbReference type="CDD" id="cd00883">
    <property type="entry name" value="beta_CA_cladeA"/>
    <property type="match status" value="1"/>
</dbReference>
<name>A0A3A3FZ94_9BURK</name>
<dbReference type="GO" id="GO:0015976">
    <property type="term" value="P:carbon utilization"/>
    <property type="evidence" value="ECO:0007669"/>
    <property type="project" value="InterPro"/>
</dbReference>
<dbReference type="RefSeq" id="WP_119772294.1">
    <property type="nucleotide sequence ID" value="NZ_QYUO01000003.1"/>
</dbReference>
<gene>
    <name evidence="10" type="ORF">D3871_27720</name>
</gene>
<evidence type="ECO:0000256" key="9">
    <source>
        <dbReference type="PIRSR" id="PIRSR601765-1"/>
    </source>
</evidence>
<keyword evidence="5" id="KW-0456">Lyase</keyword>
<keyword evidence="3 9" id="KW-0479">Metal-binding</keyword>
<feature type="binding site" evidence="9">
    <location>
        <position position="42"/>
    </location>
    <ligand>
        <name>Zn(2+)</name>
        <dbReference type="ChEBI" id="CHEBI:29105"/>
    </ligand>
</feature>
<dbReference type="EC" id="4.2.1.1" evidence="2"/>
<dbReference type="EMBL" id="QYUO01000003">
    <property type="protein sequence ID" value="RJF92409.1"/>
    <property type="molecule type" value="Genomic_DNA"/>
</dbReference>
<dbReference type="Pfam" id="PF00484">
    <property type="entry name" value="Pro_CA"/>
    <property type="match status" value="1"/>
</dbReference>
<sequence length="200" mass="22590">MPTFQSLFQNNRVWAKNKVDQDPTLFSRLVKQQNPEFLWIGCSDSRVPANEIVGLMPGELFVHRNLANLVLHTDFNCLSVIQFAVESLKVRDIIVCGHYECSGVAHAMKKSDVGGLPESWLRHVEDLAMKKQCELSEISCDAQRLTKLCELNVQEQVRNVSRTDILRNAWRRGQHVAVHGVVYDLADGLLHDLNVSVTGL</sequence>
<comment type="similarity">
    <text evidence="1">Belongs to the beta-class carbonic anhydrase family.</text>
</comment>
<dbReference type="GO" id="GO:0008270">
    <property type="term" value="F:zinc ion binding"/>
    <property type="evidence" value="ECO:0007669"/>
    <property type="project" value="InterPro"/>
</dbReference>
<dbReference type="Proteomes" id="UP000265955">
    <property type="component" value="Unassembled WGS sequence"/>
</dbReference>
<dbReference type="PROSITE" id="PS00704">
    <property type="entry name" value="PROK_CO2_ANHYDRASE_1"/>
    <property type="match status" value="1"/>
</dbReference>
<dbReference type="InterPro" id="IPR015892">
    <property type="entry name" value="Carbonic_anhydrase_CS"/>
</dbReference>
<dbReference type="FunFam" id="3.40.1050.10:FF:000001">
    <property type="entry name" value="Carbonic anhydrase"/>
    <property type="match status" value="1"/>
</dbReference>
<evidence type="ECO:0000256" key="5">
    <source>
        <dbReference type="ARBA" id="ARBA00023239"/>
    </source>
</evidence>
<evidence type="ECO:0000256" key="6">
    <source>
        <dbReference type="ARBA" id="ARBA00039351"/>
    </source>
</evidence>
<keyword evidence="11" id="KW-1185">Reference proteome</keyword>
<feature type="binding site" evidence="9">
    <location>
        <position position="44"/>
    </location>
    <ligand>
        <name>Zn(2+)</name>
        <dbReference type="ChEBI" id="CHEBI:29105"/>
    </ligand>
</feature>
<dbReference type="PANTHER" id="PTHR11002:SF76">
    <property type="entry name" value="CARBONIC ANHYDRASE"/>
    <property type="match status" value="1"/>
</dbReference>
<organism evidence="10 11">
    <name type="scientific">Noviherbaspirillum saxi</name>
    <dbReference type="NCBI Taxonomy" id="2320863"/>
    <lineage>
        <taxon>Bacteria</taxon>
        <taxon>Pseudomonadati</taxon>
        <taxon>Pseudomonadota</taxon>
        <taxon>Betaproteobacteria</taxon>
        <taxon>Burkholderiales</taxon>
        <taxon>Oxalobacteraceae</taxon>
        <taxon>Noviherbaspirillum</taxon>
    </lineage>
</organism>
<dbReference type="AlphaFoldDB" id="A0A3A3FZ94"/>
<accession>A0A3A3FZ94</accession>
<protein>
    <recommendedName>
        <fullName evidence="6">Carbonic anhydrase 2</fullName>
        <ecNumber evidence="2">4.2.1.1</ecNumber>
    </recommendedName>
    <alternativeName>
        <fullName evidence="8">Carbonate dehydratase 2</fullName>
    </alternativeName>
</protein>
<dbReference type="NCBIfam" id="NF007756">
    <property type="entry name" value="PRK10437.1"/>
    <property type="match status" value="1"/>
</dbReference>
<dbReference type="Gene3D" id="3.40.1050.10">
    <property type="entry name" value="Carbonic anhydrase"/>
    <property type="match status" value="1"/>
</dbReference>
<evidence type="ECO:0000256" key="4">
    <source>
        <dbReference type="ARBA" id="ARBA00022833"/>
    </source>
</evidence>
<dbReference type="PANTHER" id="PTHR11002">
    <property type="entry name" value="CARBONIC ANHYDRASE"/>
    <property type="match status" value="1"/>
</dbReference>
<dbReference type="SUPFAM" id="SSF53056">
    <property type="entry name" value="beta-carbonic anhydrase, cab"/>
    <property type="match status" value="1"/>
</dbReference>
<evidence type="ECO:0000256" key="3">
    <source>
        <dbReference type="ARBA" id="ARBA00022723"/>
    </source>
</evidence>
<evidence type="ECO:0000256" key="1">
    <source>
        <dbReference type="ARBA" id="ARBA00006217"/>
    </source>
</evidence>
<evidence type="ECO:0000256" key="7">
    <source>
        <dbReference type="ARBA" id="ARBA00048348"/>
    </source>
</evidence>
<evidence type="ECO:0000256" key="2">
    <source>
        <dbReference type="ARBA" id="ARBA00012925"/>
    </source>
</evidence>
<evidence type="ECO:0000313" key="11">
    <source>
        <dbReference type="Proteomes" id="UP000265955"/>
    </source>
</evidence>
<evidence type="ECO:0000313" key="10">
    <source>
        <dbReference type="EMBL" id="RJF92409.1"/>
    </source>
</evidence>
<dbReference type="SMART" id="SM00947">
    <property type="entry name" value="Pro_CA"/>
    <property type="match status" value="1"/>
</dbReference>
<evidence type="ECO:0000256" key="8">
    <source>
        <dbReference type="ARBA" id="ARBA00082533"/>
    </source>
</evidence>
<dbReference type="InterPro" id="IPR036874">
    <property type="entry name" value="Carbonic_anhydrase_sf"/>
</dbReference>
<keyword evidence="4 9" id="KW-0862">Zinc</keyword>
<proteinExistence type="inferred from homology"/>
<comment type="cofactor">
    <cofactor evidence="9">
        <name>Zn(2+)</name>
        <dbReference type="ChEBI" id="CHEBI:29105"/>
    </cofactor>
    <text evidence="9">Binds 1 zinc ion per subunit.</text>
</comment>
<feature type="binding site" evidence="9">
    <location>
        <position position="101"/>
    </location>
    <ligand>
        <name>Zn(2+)</name>
        <dbReference type="ChEBI" id="CHEBI:29105"/>
    </ligand>
</feature>
<comment type="catalytic activity">
    <reaction evidence="7">
        <text>hydrogencarbonate + H(+) = CO2 + H2O</text>
        <dbReference type="Rhea" id="RHEA:10748"/>
        <dbReference type="ChEBI" id="CHEBI:15377"/>
        <dbReference type="ChEBI" id="CHEBI:15378"/>
        <dbReference type="ChEBI" id="CHEBI:16526"/>
        <dbReference type="ChEBI" id="CHEBI:17544"/>
        <dbReference type="EC" id="4.2.1.1"/>
    </reaction>
</comment>
<feature type="binding site" evidence="9">
    <location>
        <position position="98"/>
    </location>
    <ligand>
        <name>Zn(2+)</name>
        <dbReference type="ChEBI" id="CHEBI:29105"/>
    </ligand>
</feature>
<reference evidence="11" key="1">
    <citation type="submission" date="2018-09" db="EMBL/GenBank/DDBJ databases">
        <authorList>
            <person name="Zhu H."/>
        </authorList>
    </citation>
    <scope>NUCLEOTIDE SEQUENCE [LARGE SCALE GENOMIC DNA]</scope>
    <source>
        <strain evidence="11">K1R23-30</strain>
    </source>
</reference>
<dbReference type="InterPro" id="IPR001765">
    <property type="entry name" value="Carbonic_anhydrase"/>
</dbReference>
<dbReference type="GO" id="GO:0004089">
    <property type="term" value="F:carbonate dehydratase activity"/>
    <property type="evidence" value="ECO:0007669"/>
    <property type="project" value="UniProtKB-EC"/>
</dbReference>
<comment type="caution">
    <text evidence="10">The sequence shown here is derived from an EMBL/GenBank/DDBJ whole genome shotgun (WGS) entry which is preliminary data.</text>
</comment>